<evidence type="ECO:0000259" key="8">
    <source>
        <dbReference type="PROSITE" id="PS50928"/>
    </source>
</evidence>
<feature type="transmembrane region" description="Helical" evidence="7">
    <location>
        <begin position="9"/>
        <end position="30"/>
    </location>
</feature>
<comment type="subcellular location">
    <subcellularLocation>
        <location evidence="1 7">Cell membrane</location>
        <topology evidence="1 7">Multi-pass membrane protein</topology>
    </subcellularLocation>
</comment>
<dbReference type="EMBL" id="JACRTJ010000005">
    <property type="protein sequence ID" value="MBC8598012.1"/>
    <property type="molecule type" value="Genomic_DNA"/>
</dbReference>
<evidence type="ECO:0000256" key="1">
    <source>
        <dbReference type="ARBA" id="ARBA00004651"/>
    </source>
</evidence>
<feature type="transmembrane region" description="Helical" evidence="7">
    <location>
        <begin position="102"/>
        <end position="123"/>
    </location>
</feature>
<comment type="caution">
    <text evidence="9">The sequence shown here is derived from an EMBL/GenBank/DDBJ whole genome shotgun (WGS) entry which is preliminary data.</text>
</comment>
<feature type="transmembrane region" description="Helical" evidence="7">
    <location>
        <begin position="135"/>
        <end position="155"/>
    </location>
</feature>
<keyword evidence="10" id="KW-1185">Reference proteome</keyword>
<feature type="transmembrane region" description="Helical" evidence="7">
    <location>
        <begin position="280"/>
        <end position="306"/>
    </location>
</feature>
<dbReference type="PANTHER" id="PTHR30465">
    <property type="entry name" value="INNER MEMBRANE ABC TRANSPORTER"/>
    <property type="match status" value="1"/>
</dbReference>
<feature type="transmembrane region" description="Helical" evidence="7">
    <location>
        <begin position="238"/>
        <end position="260"/>
    </location>
</feature>
<evidence type="ECO:0000256" key="7">
    <source>
        <dbReference type="RuleBase" id="RU363032"/>
    </source>
</evidence>
<gene>
    <name evidence="9" type="ORF">H8708_02010</name>
</gene>
<name>A0ABR7NPG3_9FIRM</name>
<evidence type="ECO:0000256" key="3">
    <source>
        <dbReference type="ARBA" id="ARBA00022475"/>
    </source>
</evidence>
<dbReference type="InterPro" id="IPR035906">
    <property type="entry name" value="MetI-like_sf"/>
</dbReference>
<dbReference type="InterPro" id="IPR045621">
    <property type="entry name" value="BPD_transp_1_N"/>
</dbReference>
<dbReference type="Proteomes" id="UP000647491">
    <property type="component" value="Unassembled WGS sequence"/>
</dbReference>
<dbReference type="Gene3D" id="1.10.3720.10">
    <property type="entry name" value="MetI-like"/>
    <property type="match status" value="1"/>
</dbReference>
<dbReference type="SUPFAM" id="SSF161098">
    <property type="entry name" value="MetI-like"/>
    <property type="match status" value="1"/>
</dbReference>
<dbReference type="Pfam" id="PF19300">
    <property type="entry name" value="BPD_transp_1_N"/>
    <property type="match status" value="1"/>
</dbReference>
<feature type="transmembrane region" description="Helical" evidence="7">
    <location>
        <begin position="175"/>
        <end position="193"/>
    </location>
</feature>
<dbReference type="PANTHER" id="PTHR30465:SF74">
    <property type="entry name" value="OLIGOPEPTIDE TRANSPORT SYSTEM PERMEASE PROTEIN OPPB"/>
    <property type="match status" value="1"/>
</dbReference>
<dbReference type="RefSeq" id="WP_022274718.1">
    <property type="nucleotide sequence ID" value="NZ_JACRTJ010000005.1"/>
</dbReference>
<keyword evidence="2 7" id="KW-0813">Transport</keyword>
<reference evidence="9 10" key="1">
    <citation type="submission" date="2020-08" db="EMBL/GenBank/DDBJ databases">
        <title>Genome public.</title>
        <authorList>
            <person name="Liu C."/>
            <person name="Sun Q."/>
        </authorList>
    </citation>
    <scope>NUCLEOTIDE SEQUENCE [LARGE SCALE GENOMIC DNA]</scope>
    <source>
        <strain evidence="9 10">BX10</strain>
    </source>
</reference>
<keyword evidence="4 7" id="KW-0812">Transmembrane</keyword>
<dbReference type="Pfam" id="PF00528">
    <property type="entry name" value="BPD_transp_1"/>
    <property type="match status" value="1"/>
</dbReference>
<evidence type="ECO:0000256" key="5">
    <source>
        <dbReference type="ARBA" id="ARBA00022989"/>
    </source>
</evidence>
<keyword evidence="6 7" id="KW-0472">Membrane</keyword>
<dbReference type="CDD" id="cd06261">
    <property type="entry name" value="TM_PBP2"/>
    <property type="match status" value="1"/>
</dbReference>
<sequence>MFRYIIDRVIALFITLFIIVSIAFCVVRLMPGSVYDQDGDLSQTVIDTLNEKYHFDEPIIKQYGYFLKNVFLHGDWGTSMKMRPNVPVFEVMKDRIPVTLQINLISLFAAIPIGLAAGIVAAIKKNTIIDHFVSFMVVIFISVPSFVFATCLQYFVGYKAGAFPIIYDASATGMAALHSMFLPILALMFSPIARVARYLRAELAETMNSEFMLLAKTKGLTYAQSTIRHGLRNSMVPLANIIIPMFANVLGGSLVVENIFSVPGMGGMMVDSINASDHMLTVAILVFYSMISLITVLIVDISYGIIDPRVRMGGKK</sequence>
<evidence type="ECO:0000256" key="2">
    <source>
        <dbReference type="ARBA" id="ARBA00022448"/>
    </source>
</evidence>
<comment type="similarity">
    <text evidence="7">Belongs to the binding-protein-dependent transport system permease family.</text>
</comment>
<evidence type="ECO:0000313" key="10">
    <source>
        <dbReference type="Proteomes" id="UP000647491"/>
    </source>
</evidence>
<evidence type="ECO:0000256" key="4">
    <source>
        <dbReference type="ARBA" id="ARBA00022692"/>
    </source>
</evidence>
<accession>A0ABR7NPG3</accession>
<keyword evidence="3" id="KW-1003">Cell membrane</keyword>
<dbReference type="PROSITE" id="PS50928">
    <property type="entry name" value="ABC_TM1"/>
    <property type="match status" value="1"/>
</dbReference>
<keyword evidence="5 7" id="KW-1133">Transmembrane helix</keyword>
<evidence type="ECO:0000256" key="6">
    <source>
        <dbReference type="ARBA" id="ARBA00023136"/>
    </source>
</evidence>
<dbReference type="InterPro" id="IPR000515">
    <property type="entry name" value="MetI-like"/>
</dbReference>
<proteinExistence type="inferred from homology"/>
<organism evidence="9 10">
    <name type="scientific">Enterocloster hominis</name>
    <name type="common">ex Liu et al. 2021</name>
    <dbReference type="NCBI Taxonomy" id="2763663"/>
    <lineage>
        <taxon>Bacteria</taxon>
        <taxon>Bacillati</taxon>
        <taxon>Bacillota</taxon>
        <taxon>Clostridia</taxon>
        <taxon>Lachnospirales</taxon>
        <taxon>Lachnospiraceae</taxon>
        <taxon>Enterocloster</taxon>
    </lineage>
</organism>
<feature type="domain" description="ABC transmembrane type-1" evidence="8">
    <location>
        <begin position="96"/>
        <end position="299"/>
    </location>
</feature>
<evidence type="ECO:0000313" key="9">
    <source>
        <dbReference type="EMBL" id="MBC8598012.1"/>
    </source>
</evidence>
<protein>
    <submittedName>
        <fullName evidence="9">ABC transporter permease</fullName>
    </submittedName>
</protein>